<dbReference type="InterPro" id="IPR047347">
    <property type="entry name" value="YvaQ-like_sensor"/>
</dbReference>
<keyword evidence="1" id="KW-0812">Transmembrane</keyword>
<reference evidence="3 4" key="1">
    <citation type="submission" date="2019-06" db="EMBL/GenBank/DDBJ databases">
        <title>YIM 131921 draft genome.</title>
        <authorList>
            <person name="Jiang L."/>
        </authorList>
    </citation>
    <scope>NUCLEOTIDE SEQUENCE [LARGE SCALE GENOMIC DNA]</scope>
    <source>
        <strain evidence="3 4">YIM 131921</strain>
    </source>
</reference>
<sequence>MRLTLKVKLAAVFAVLIVLSAGSTLLGLRSLSTLDDSLISIVSADAERVRLAQELAAGEISISREIREHLLYQDDASMDATEERIAALRQSMNGLQEQLTPLLDEENRHHLERYMELRSTRRPLNDQVLELSRANNVPAALMVLNTEIKPLWNEMSEILATINTDARADMAAASQNADALYAQSRTLLVTVMAVAALIGAAGATWILLAISRGLNQAIGLASRVEAGDLTQT</sequence>
<evidence type="ECO:0000313" key="4">
    <source>
        <dbReference type="Proteomes" id="UP000305887"/>
    </source>
</evidence>
<dbReference type="Proteomes" id="UP000305887">
    <property type="component" value="Unassembled WGS sequence"/>
</dbReference>
<comment type="caution">
    <text evidence="3">The sequence shown here is derived from an EMBL/GenBank/DDBJ whole genome shotgun (WGS) entry which is preliminary data.</text>
</comment>
<proteinExistence type="predicted"/>
<dbReference type="AlphaFoldDB" id="A0A5C4MHL3"/>
<feature type="non-terminal residue" evidence="3">
    <location>
        <position position="232"/>
    </location>
</feature>
<dbReference type="Pfam" id="PF12729">
    <property type="entry name" value="4HB_MCP_1"/>
    <property type="match status" value="1"/>
</dbReference>
<dbReference type="Gene3D" id="6.10.340.10">
    <property type="match status" value="1"/>
</dbReference>
<feature type="domain" description="Chemotaxis methyl-accepting receptor HlyB-like 4HB MCP" evidence="2">
    <location>
        <begin position="3"/>
        <end position="167"/>
    </location>
</feature>
<dbReference type="CDD" id="cd19411">
    <property type="entry name" value="MCP2201-like_sensor"/>
    <property type="match status" value="1"/>
</dbReference>
<protein>
    <recommendedName>
        <fullName evidence="2">Chemotaxis methyl-accepting receptor HlyB-like 4HB MCP domain-containing protein</fullName>
    </recommendedName>
</protein>
<keyword evidence="1" id="KW-0472">Membrane</keyword>
<evidence type="ECO:0000259" key="2">
    <source>
        <dbReference type="Pfam" id="PF12729"/>
    </source>
</evidence>
<evidence type="ECO:0000256" key="1">
    <source>
        <dbReference type="SAM" id="Phobius"/>
    </source>
</evidence>
<dbReference type="InterPro" id="IPR024478">
    <property type="entry name" value="HlyB_4HB_MCP"/>
</dbReference>
<dbReference type="RefSeq" id="WP_176556398.1">
    <property type="nucleotide sequence ID" value="NZ_VDFU01000089.1"/>
</dbReference>
<keyword evidence="4" id="KW-1185">Reference proteome</keyword>
<organism evidence="3 4">
    <name type="scientific">Rubellimicrobium rubrum</name>
    <dbReference type="NCBI Taxonomy" id="2585369"/>
    <lineage>
        <taxon>Bacteria</taxon>
        <taxon>Pseudomonadati</taxon>
        <taxon>Pseudomonadota</taxon>
        <taxon>Alphaproteobacteria</taxon>
        <taxon>Rhodobacterales</taxon>
        <taxon>Roseobacteraceae</taxon>
        <taxon>Rubellimicrobium</taxon>
    </lineage>
</organism>
<dbReference type="EMBL" id="VDFU01000089">
    <property type="protein sequence ID" value="TNC42740.1"/>
    <property type="molecule type" value="Genomic_DNA"/>
</dbReference>
<evidence type="ECO:0000313" key="3">
    <source>
        <dbReference type="EMBL" id="TNC42740.1"/>
    </source>
</evidence>
<feature type="transmembrane region" description="Helical" evidence="1">
    <location>
        <begin position="187"/>
        <end position="210"/>
    </location>
</feature>
<gene>
    <name evidence="3" type="ORF">FHG66_21310</name>
</gene>
<name>A0A5C4MHL3_9RHOB</name>
<accession>A0A5C4MHL3</accession>
<keyword evidence="1" id="KW-1133">Transmembrane helix</keyword>